<organism evidence="7 10">
    <name type="scientific">Halococcus dombrowskii</name>
    <dbReference type="NCBI Taxonomy" id="179637"/>
    <lineage>
        <taxon>Archaea</taxon>
        <taxon>Methanobacteriati</taxon>
        <taxon>Methanobacteriota</taxon>
        <taxon>Stenosarchaea group</taxon>
        <taxon>Halobacteria</taxon>
        <taxon>Halobacteriales</taxon>
        <taxon>Halococcaceae</taxon>
        <taxon>Halococcus</taxon>
    </lineage>
</organism>
<evidence type="ECO:0000313" key="9">
    <source>
        <dbReference type="Proteomes" id="UP000830542"/>
    </source>
</evidence>
<keyword evidence="2 4" id="KW-0238">DNA-binding</keyword>
<evidence type="ECO:0000256" key="2">
    <source>
        <dbReference type="ARBA" id="ARBA00023125"/>
    </source>
</evidence>
<dbReference type="EMBL" id="CP095005">
    <property type="protein sequence ID" value="UOO94149.1"/>
    <property type="molecule type" value="Genomic_DNA"/>
</dbReference>
<evidence type="ECO:0000313" key="7">
    <source>
        <dbReference type="EMBL" id="GAA0462520.1"/>
    </source>
</evidence>
<dbReference type="InterPro" id="IPR002104">
    <property type="entry name" value="Integrase_catalytic"/>
</dbReference>
<dbReference type="GO" id="GO:0015074">
    <property type="term" value="P:DNA integration"/>
    <property type="evidence" value="ECO:0007669"/>
    <property type="project" value="UniProtKB-KW"/>
</dbReference>
<proteinExistence type="predicted"/>
<dbReference type="RefSeq" id="WP_244699316.1">
    <property type="nucleotide sequence ID" value="NZ_BAAADN010000027.1"/>
</dbReference>
<dbReference type="GO" id="GO:0003677">
    <property type="term" value="F:DNA binding"/>
    <property type="evidence" value="ECO:0007669"/>
    <property type="project" value="UniProtKB-UniRule"/>
</dbReference>
<keyword evidence="1" id="KW-0229">DNA integration</keyword>
<evidence type="ECO:0000313" key="10">
    <source>
        <dbReference type="Proteomes" id="UP001500962"/>
    </source>
</evidence>
<evidence type="ECO:0000256" key="1">
    <source>
        <dbReference type="ARBA" id="ARBA00022908"/>
    </source>
</evidence>
<dbReference type="InterPro" id="IPR050090">
    <property type="entry name" value="Tyrosine_recombinase_XerCD"/>
</dbReference>
<reference evidence="7" key="3">
    <citation type="submission" date="2023-12" db="EMBL/GenBank/DDBJ databases">
        <authorList>
            <person name="Sun Q."/>
            <person name="Inoue M."/>
        </authorList>
    </citation>
    <scope>NUCLEOTIDE SEQUENCE</scope>
    <source>
        <strain evidence="7">JCM 12289</strain>
    </source>
</reference>
<dbReference type="CDD" id="cd00397">
    <property type="entry name" value="DNA_BRE_C"/>
    <property type="match status" value="1"/>
</dbReference>
<feature type="domain" description="Core-binding (CB)" evidence="6">
    <location>
        <begin position="5"/>
        <end position="88"/>
    </location>
</feature>
<reference evidence="7" key="1">
    <citation type="journal article" date="2014" name="Int. J. Syst. Evol. Microbiol.">
        <title>Complete genome sequence of Corynebacterium casei LMG S-19264T (=DSM 44701T), isolated from a smear-ripened cheese.</title>
        <authorList>
            <consortium name="US DOE Joint Genome Institute (JGI-PGF)"/>
            <person name="Walter F."/>
            <person name="Albersmeier A."/>
            <person name="Kalinowski J."/>
            <person name="Ruckert C."/>
        </authorList>
    </citation>
    <scope>NUCLEOTIDE SEQUENCE</scope>
    <source>
        <strain evidence="7">JCM 12289</strain>
    </source>
</reference>
<evidence type="ECO:0000256" key="3">
    <source>
        <dbReference type="ARBA" id="ARBA00023172"/>
    </source>
</evidence>
<dbReference type="PANTHER" id="PTHR30349:SF41">
    <property type="entry name" value="INTEGRASE_RECOMBINASE PROTEIN MJ0367-RELATED"/>
    <property type="match status" value="1"/>
</dbReference>
<dbReference type="PANTHER" id="PTHR30349">
    <property type="entry name" value="PHAGE INTEGRASE-RELATED"/>
    <property type="match status" value="1"/>
</dbReference>
<evidence type="ECO:0000259" key="5">
    <source>
        <dbReference type="PROSITE" id="PS51898"/>
    </source>
</evidence>
<dbReference type="SUPFAM" id="SSF56349">
    <property type="entry name" value="DNA breaking-rejoining enzymes"/>
    <property type="match status" value="1"/>
</dbReference>
<dbReference type="Gene3D" id="1.10.150.130">
    <property type="match status" value="1"/>
</dbReference>
<dbReference type="InterPro" id="IPR013762">
    <property type="entry name" value="Integrase-like_cat_sf"/>
</dbReference>
<dbReference type="PROSITE" id="PS51900">
    <property type="entry name" value="CB"/>
    <property type="match status" value="1"/>
</dbReference>
<evidence type="ECO:0000313" key="8">
    <source>
        <dbReference type="EMBL" id="UOO94149.1"/>
    </source>
</evidence>
<dbReference type="KEGG" id="hdo:MUK72_09215"/>
<accession>A0AAV3SFS0</accession>
<evidence type="ECO:0000256" key="4">
    <source>
        <dbReference type="PROSITE-ProRule" id="PRU01248"/>
    </source>
</evidence>
<dbReference type="PROSITE" id="PS51898">
    <property type="entry name" value="TYR_RECOMBINASE"/>
    <property type="match status" value="1"/>
</dbReference>
<reference evidence="8" key="2">
    <citation type="submission" date="2022-04" db="EMBL/GenBank/DDBJ databases">
        <title>Sequencing and genomic assembly of Halococcus dombrowskii.</title>
        <authorList>
            <person name="Lim S.W."/>
            <person name="MacLea K.S."/>
        </authorList>
    </citation>
    <scope>NUCLEOTIDE SEQUENCE</scope>
    <source>
        <strain evidence="8">H4</strain>
    </source>
</reference>
<gene>
    <name evidence="7" type="primary">xerD</name>
    <name evidence="7" type="ORF">GCM10008985_18980</name>
    <name evidence="8" type="ORF">MUK72_09215</name>
</gene>
<dbReference type="Proteomes" id="UP000830542">
    <property type="component" value="Chromosome"/>
</dbReference>
<name>A0AAV3SFS0_HALDO</name>
<dbReference type="InterPro" id="IPR010998">
    <property type="entry name" value="Integrase_recombinase_N"/>
</dbReference>
<evidence type="ECO:0000259" key="6">
    <source>
        <dbReference type="PROSITE" id="PS51900"/>
    </source>
</evidence>
<dbReference type="GeneID" id="71762025"/>
<keyword evidence="3" id="KW-0233">DNA recombination</keyword>
<keyword evidence="9" id="KW-1185">Reference proteome</keyword>
<dbReference type="AlphaFoldDB" id="A0AAV3SFS0"/>
<dbReference type="InterPro" id="IPR044068">
    <property type="entry name" value="CB"/>
</dbReference>
<feature type="domain" description="Tyr recombinase" evidence="5">
    <location>
        <begin position="127"/>
        <end position="322"/>
    </location>
</feature>
<sequence>MSDTPELDRYKDRYLRRIKQQKSESTHHNRKYGLGKYKKWLAGQEYDLLSIGKFGIEDFIIYLGEEDYAPETANSIYSTVTNFYEFLLDLSYENPEPDIDESPCERVNRTDFKSVLSGTRKQQKTRDEISYLAPEEVDTLCEHVPNPKLRNELMIRMMFQTGCRQGEIRNMRVDNIDEGERSIRVYAEKTDDYRTVYYQPSLDPLLDEWLHGGNRMGFFKANESPYVFVSGQSEQFAHSNDINRIVRNTAKDAGLNEVMYEDRAGVKRWKITSHTLRHSHAIASIKSGIDIERVRRHMGHSSLDMTKRYLQFVEEDVRDAYGSFGNWE</sequence>
<dbReference type="Pfam" id="PF00589">
    <property type="entry name" value="Phage_integrase"/>
    <property type="match status" value="1"/>
</dbReference>
<dbReference type="InterPro" id="IPR011010">
    <property type="entry name" value="DNA_brk_join_enz"/>
</dbReference>
<dbReference type="GO" id="GO:0006310">
    <property type="term" value="P:DNA recombination"/>
    <property type="evidence" value="ECO:0007669"/>
    <property type="project" value="UniProtKB-KW"/>
</dbReference>
<protein>
    <submittedName>
        <fullName evidence="8">Site-specific integrase</fullName>
    </submittedName>
    <submittedName>
        <fullName evidence="7">Site-specific tyrosine recombinase XerD</fullName>
    </submittedName>
</protein>
<dbReference type="Proteomes" id="UP001500962">
    <property type="component" value="Unassembled WGS sequence"/>
</dbReference>
<dbReference type="Gene3D" id="1.10.443.10">
    <property type="entry name" value="Intergrase catalytic core"/>
    <property type="match status" value="1"/>
</dbReference>
<dbReference type="EMBL" id="BAAADN010000027">
    <property type="protein sequence ID" value="GAA0462520.1"/>
    <property type="molecule type" value="Genomic_DNA"/>
</dbReference>